<dbReference type="SUPFAM" id="SSF55174">
    <property type="entry name" value="Alpha-L RNA-binding motif"/>
    <property type="match status" value="1"/>
</dbReference>
<dbReference type="InterPro" id="IPR002942">
    <property type="entry name" value="S4_RNA-bd"/>
</dbReference>
<dbReference type="Proteomes" id="UP001379235">
    <property type="component" value="Unassembled WGS sequence"/>
</dbReference>
<dbReference type="CDD" id="cd00165">
    <property type="entry name" value="S4"/>
    <property type="match status" value="1"/>
</dbReference>
<organism evidence="3 4">
    <name type="scientific">Novosphingobium aquae</name>
    <dbReference type="NCBI Taxonomy" id="3133435"/>
    <lineage>
        <taxon>Bacteria</taxon>
        <taxon>Pseudomonadati</taxon>
        <taxon>Pseudomonadota</taxon>
        <taxon>Alphaproteobacteria</taxon>
        <taxon>Sphingomonadales</taxon>
        <taxon>Sphingomonadaceae</taxon>
        <taxon>Novosphingobium</taxon>
    </lineage>
</organism>
<name>A0ABU8S9Z4_9SPHN</name>
<gene>
    <name evidence="3" type="ORF">WG900_10170</name>
</gene>
<sequence>MRIDRLLWYLRLAPSRRHAHDWALDGHIRVNGRRIEKPSAGIAAGDVLTLPVRSGVVVIEIIVLPQRRGPACEAQSCYRALDATSPMPIAAPQTKQDIEGDTKP</sequence>
<evidence type="ECO:0000256" key="1">
    <source>
        <dbReference type="PROSITE-ProRule" id="PRU00182"/>
    </source>
</evidence>
<keyword evidence="4" id="KW-1185">Reference proteome</keyword>
<comment type="caution">
    <text evidence="3">The sequence shown here is derived from an EMBL/GenBank/DDBJ whole genome shotgun (WGS) entry which is preliminary data.</text>
</comment>
<keyword evidence="1" id="KW-0694">RNA-binding</keyword>
<dbReference type="Gene3D" id="3.10.290.10">
    <property type="entry name" value="RNA-binding S4 domain"/>
    <property type="match status" value="1"/>
</dbReference>
<dbReference type="InterPro" id="IPR036986">
    <property type="entry name" value="S4_RNA-bd_sf"/>
</dbReference>
<evidence type="ECO:0000259" key="2">
    <source>
        <dbReference type="SMART" id="SM00363"/>
    </source>
</evidence>
<protein>
    <submittedName>
        <fullName evidence="3">S4 domain-containing protein</fullName>
    </submittedName>
</protein>
<dbReference type="RefSeq" id="WP_339966819.1">
    <property type="nucleotide sequence ID" value="NZ_JBBHJY010000004.1"/>
</dbReference>
<accession>A0ABU8S9Z4</accession>
<dbReference type="Pfam" id="PF01479">
    <property type="entry name" value="S4"/>
    <property type="match status" value="1"/>
</dbReference>
<proteinExistence type="predicted"/>
<evidence type="ECO:0000313" key="3">
    <source>
        <dbReference type="EMBL" id="MEJ6010283.1"/>
    </source>
</evidence>
<dbReference type="SMART" id="SM00363">
    <property type="entry name" value="S4"/>
    <property type="match status" value="1"/>
</dbReference>
<dbReference type="PROSITE" id="PS50889">
    <property type="entry name" value="S4"/>
    <property type="match status" value="1"/>
</dbReference>
<feature type="domain" description="RNA-binding S4" evidence="2">
    <location>
        <begin position="1"/>
        <end position="67"/>
    </location>
</feature>
<reference evidence="3 4" key="1">
    <citation type="submission" date="2024-03" db="EMBL/GenBank/DDBJ databases">
        <authorList>
            <person name="Jo J.-H."/>
        </authorList>
    </citation>
    <scope>NUCLEOTIDE SEQUENCE [LARGE SCALE GENOMIC DNA]</scope>
    <source>
        <strain evidence="3 4">AS3R-12</strain>
    </source>
</reference>
<evidence type="ECO:0000313" key="4">
    <source>
        <dbReference type="Proteomes" id="UP001379235"/>
    </source>
</evidence>
<dbReference type="EMBL" id="JBBHJY010000004">
    <property type="protein sequence ID" value="MEJ6010283.1"/>
    <property type="molecule type" value="Genomic_DNA"/>
</dbReference>